<evidence type="ECO:0000256" key="2">
    <source>
        <dbReference type="ARBA" id="ARBA00022723"/>
    </source>
</evidence>
<reference evidence="7" key="1">
    <citation type="submission" date="2015-05" db="EMBL/GenBank/DDBJ databases">
        <authorList>
            <person name="Urmite Genomes"/>
        </authorList>
    </citation>
    <scope>NUCLEOTIDE SEQUENCE [LARGE SCALE GENOMIC DNA]</scope>
    <source>
        <strain evidence="7">LF1</strain>
    </source>
</reference>
<proteinExistence type="inferred from homology"/>
<evidence type="ECO:0000256" key="1">
    <source>
        <dbReference type="ARBA" id="ARBA00001968"/>
    </source>
</evidence>
<evidence type="ECO:0000313" key="7">
    <source>
        <dbReference type="Proteomes" id="UP000199087"/>
    </source>
</evidence>
<dbReference type="PANTHER" id="PTHR31302">
    <property type="entry name" value="TRANSMEMBRANE PROTEIN WITH METALLOPHOSPHOESTERASE DOMAIN-RELATED"/>
    <property type="match status" value="1"/>
</dbReference>
<evidence type="ECO:0000256" key="3">
    <source>
        <dbReference type="ARBA" id="ARBA00022801"/>
    </source>
</evidence>
<dbReference type="InterPro" id="IPR029052">
    <property type="entry name" value="Metallo-depent_PP-like"/>
</dbReference>
<name>A0A0U1NRV2_9BACI</name>
<accession>A0A0U1NRV2</accession>
<dbReference type="FunFam" id="3.60.21.10:FF:000028">
    <property type="entry name" value="Putative metallophosphoesterase"/>
    <property type="match status" value="1"/>
</dbReference>
<evidence type="ECO:0000259" key="5">
    <source>
        <dbReference type="Pfam" id="PF00149"/>
    </source>
</evidence>
<dbReference type="PANTHER" id="PTHR31302:SF25">
    <property type="entry name" value="PHOSPHOESTERASE"/>
    <property type="match status" value="1"/>
</dbReference>
<comment type="similarity">
    <text evidence="4">Belongs to the metallophosphoesterase superfamily.</text>
</comment>
<dbReference type="Pfam" id="PF00149">
    <property type="entry name" value="Metallophos"/>
    <property type="match status" value="1"/>
</dbReference>
<dbReference type="GO" id="GO:0016020">
    <property type="term" value="C:membrane"/>
    <property type="evidence" value="ECO:0007669"/>
    <property type="project" value="GOC"/>
</dbReference>
<dbReference type="Proteomes" id="UP000199087">
    <property type="component" value="Unassembled WGS sequence"/>
</dbReference>
<dbReference type="EMBL" id="CVRB01000001">
    <property type="protein sequence ID" value="CRK80665.1"/>
    <property type="molecule type" value="Genomic_DNA"/>
</dbReference>
<dbReference type="GO" id="GO:0009245">
    <property type="term" value="P:lipid A biosynthetic process"/>
    <property type="evidence" value="ECO:0007669"/>
    <property type="project" value="TreeGrafter"/>
</dbReference>
<sequence>MVINMVKQMTRRRFVKGAFGAFLTLFGIGSGGYVYAKQIEPSLLDINTQEVQHPFIPKSFEGIKIVQFSDTHLGFQYNLRQFKKLVKKINELRPDVILFTGDLMDRPNKFTEINNLVPLLQQLHAPLGKYCIYGNHDHGGYGSNLYRNIMETANFDLLLNESKAIKLRDGSHIYLVGIDDAMLGRPNMALALKGVPVNSFKIVLSHAPDLAETISQYPVQWQLSGHSHGGQVKLPFIGALVTPPFGRKYTEGLYRIGQDQQLSLYVNRGIGTTRLPFRFLAKPELTVFTLKT</sequence>
<dbReference type="SUPFAM" id="SSF56300">
    <property type="entry name" value="Metallo-dependent phosphatases"/>
    <property type="match status" value="1"/>
</dbReference>
<dbReference type="GO" id="GO:0046872">
    <property type="term" value="F:metal ion binding"/>
    <property type="evidence" value="ECO:0007669"/>
    <property type="project" value="UniProtKB-KW"/>
</dbReference>
<dbReference type="CDD" id="cd07385">
    <property type="entry name" value="MPP_YkuE_C"/>
    <property type="match status" value="1"/>
</dbReference>
<keyword evidence="7" id="KW-1185">Reference proteome</keyword>
<organism evidence="6 7">
    <name type="scientific">Neobacillus massiliamazoniensis</name>
    <dbReference type="NCBI Taxonomy" id="1499688"/>
    <lineage>
        <taxon>Bacteria</taxon>
        <taxon>Bacillati</taxon>
        <taxon>Bacillota</taxon>
        <taxon>Bacilli</taxon>
        <taxon>Bacillales</taxon>
        <taxon>Bacillaceae</taxon>
        <taxon>Neobacillus</taxon>
    </lineage>
</organism>
<gene>
    <name evidence="6" type="ORF">BN000_00553</name>
</gene>
<dbReference type="Gene3D" id="3.60.21.10">
    <property type="match status" value="1"/>
</dbReference>
<evidence type="ECO:0000313" key="6">
    <source>
        <dbReference type="EMBL" id="CRK80665.1"/>
    </source>
</evidence>
<dbReference type="InterPro" id="IPR004843">
    <property type="entry name" value="Calcineurin-like_PHP"/>
</dbReference>
<keyword evidence="2" id="KW-0479">Metal-binding</keyword>
<keyword evidence="3" id="KW-0378">Hydrolase</keyword>
<dbReference type="GO" id="GO:0008758">
    <property type="term" value="F:UDP-2,3-diacylglucosamine hydrolase activity"/>
    <property type="evidence" value="ECO:0007669"/>
    <property type="project" value="TreeGrafter"/>
</dbReference>
<dbReference type="InterPro" id="IPR051158">
    <property type="entry name" value="Metallophosphoesterase_sf"/>
</dbReference>
<protein>
    <submittedName>
        <fullName evidence="6">Ser/Thr protein phosphatase family protein</fullName>
    </submittedName>
</protein>
<evidence type="ECO:0000256" key="4">
    <source>
        <dbReference type="ARBA" id="ARBA00061089"/>
    </source>
</evidence>
<dbReference type="AlphaFoldDB" id="A0A0U1NRV2"/>
<feature type="domain" description="Calcineurin-like phosphoesterase" evidence="5">
    <location>
        <begin position="63"/>
        <end position="229"/>
    </location>
</feature>
<comment type="cofactor">
    <cofactor evidence="1">
        <name>a divalent metal cation</name>
        <dbReference type="ChEBI" id="CHEBI:60240"/>
    </cofactor>
</comment>
<dbReference type="STRING" id="1499688.BN000_00553"/>